<proteinExistence type="predicted"/>
<comment type="caution">
    <text evidence="1">The sequence shown here is derived from an EMBL/GenBank/DDBJ whole genome shotgun (WGS) entry which is preliminary data.</text>
</comment>
<dbReference type="EMBL" id="QZDT01000010">
    <property type="protein sequence ID" value="NBJ92614.1"/>
    <property type="molecule type" value="Genomic_DNA"/>
</dbReference>
<name>A0A9X5BEK8_9FIRM</name>
<evidence type="ECO:0000313" key="2">
    <source>
        <dbReference type="Proteomes" id="UP001154420"/>
    </source>
</evidence>
<organism evidence="1 2">
    <name type="scientific">Parablautia muri</name>
    <dbReference type="NCBI Taxonomy" id="2320879"/>
    <lineage>
        <taxon>Bacteria</taxon>
        <taxon>Bacillati</taxon>
        <taxon>Bacillota</taxon>
        <taxon>Clostridia</taxon>
        <taxon>Lachnospirales</taxon>
        <taxon>Lachnospiraceae</taxon>
        <taxon>Parablautia</taxon>
    </lineage>
</organism>
<accession>A0A9X5BEK8</accession>
<protein>
    <submittedName>
        <fullName evidence="1">Uncharacterized protein</fullName>
    </submittedName>
</protein>
<sequence>MTDVVNPKSASPDQLLPYHKKISAEGKALMKCFIPYTYMVLKSARRDSNPKASEKAHKIKEECALSSNCLQNEDTLNRIYKPTEIV</sequence>
<keyword evidence="2" id="KW-1185">Reference proteome</keyword>
<reference evidence="1" key="1">
    <citation type="submission" date="2018-09" db="EMBL/GenBank/DDBJ databases">
        <title>Murine metabolic-syndrome-specific gut microbial biobank.</title>
        <authorList>
            <person name="Liu C."/>
        </authorList>
    </citation>
    <scope>NUCLEOTIDE SEQUENCE</scope>
    <source>
        <strain evidence="1">D42-62</strain>
    </source>
</reference>
<gene>
    <name evidence="1" type="ORF">D5281_08400</name>
</gene>
<dbReference type="Proteomes" id="UP001154420">
    <property type="component" value="Unassembled WGS sequence"/>
</dbReference>
<evidence type="ECO:0000313" key="1">
    <source>
        <dbReference type="EMBL" id="NBJ92614.1"/>
    </source>
</evidence>
<dbReference type="AlphaFoldDB" id="A0A9X5BEK8"/>